<dbReference type="GO" id="GO:0005975">
    <property type="term" value="P:carbohydrate metabolic process"/>
    <property type="evidence" value="ECO:0007669"/>
    <property type="project" value="InterPro"/>
</dbReference>
<dbReference type="SUPFAM" id="SSF48208">
    <property type="entry name" value="Six-hairpin glycosidases"/>
    <property type="match status" value="1"/>
</dbReference>
<dbReference type="InterPro" id="IPR049053">
    <property type="entry name" value="AFCA-like_C"/>
</dbReference>
<dbReference type="InterPro" id="IPR013780">
    <property type="entry name" value="Glyco_hydro_b"/>
</dbReference>
<sequence length="486" mass="54988">VSKAIELAKETLREEESTLIATHEKAWETFWARSGISINDDFFQRTWYRGLYFLRCISKPGVQCPGLFASLISNTPAWHGDYHTNYNLQQVFWAAYAANQVELVEPYDRLIREYLPRGRWLAKKVYNMNGAYYPHVMYAYEPTNPETCKSVNGRQYIHHVWGMTIGVSGFTVQPVWWHYKYPVVSEVAAFYVDFIEQCEGNGTIKLGPSVSPEHHGWTPNLVRNYNCPFDIAMARFTMEAAIEGATTLGRDKEFVKRCRNALKRLPEYPTHGEKDPIIVDVEGVGPITYNISVPATPVFPGDVVSIQSSKDERDLFERTINTLRWNGNNAVIMMAVSRARLSMDGTFDWTKEQLHSRTKPNGTIGLNRLGSGINNHGHYTEMFGSGIAISELLIQSVNDVIRLFPAWPKDKDASFTSLRTQGGFLVSAEQKNARLTSLKITSTVGGKLQLLSPWKILKANGKVLTPNKQGIVTLETSKGEEFVFER</sequence>
<reference evidence="3" key="1">
    <citation type="journal article" date="2015" name="Nature">
        <title>Complex archaea that bridge the gap between prokaryotes and eukaryotes.</title>
        <authorList>
            <person name="Spang A."/>
            <person name="Saw J.H."/>
            <person name="Jorgensen S.L."/>
            <person name="Zaremba-Niedzwiedzka K."/>
            <person name="Martijn J."/>
            <person name="Lind A.E."/>
            <person name="van Eijk R."/>
            <person name="Schleper C."/>
            <person name="Guy L."/>
            <person name="Ettema T.J."/>
        </authorList>
    </citation>
    <scope>NUCLEOTIDE SEQUENCE</scope>
</reference>
<name>A0A0F9H9J4_9ZZZZ</name>
<dbReference type="PANTHER" id="PTHR31084:SF0">
    <property type="entry name" value="ALPHA-L-FUCOSIDASE 2"/>
    <property type="match status" value="1"/>
</dbReference>
<dbReference type="Gene3D" id="1.50.10.10">
    <property type="match status" value="1"/>
</dbReference>
<dbReference type="GO" id="GO:0004560">
    <property type="term" value="F:alpha-L-fucosidase activity"/>
    <property type="evidence" value="ECO:0007669"/>
    <property type="project" value="TreeGrafter"/>
</dbReference>
<dbReference type="EMBL" id="LAZR01023493">
    <property type="protein sequence ID" value="KKL78325.1"/>
    <property type="molecule type" value="Genomic_DNA"/>
</dbReference>
<dbReference type="InterPro" id="IPR054363">
    <property type="entry name" value="GH95_cat"/>
</dbReference>
<evidence type="ECO:0000259" key="2">
    <source>
        <dbReference type="Pfam" id="PF22124"/>
    </source>
</evidence>
<protein>
    <submittedName>
        <fullName evidence="3">Uncharacterized protein</fullName>
    </submittedName>
</protein>
<proteinExistence type="predicted"/>
<dbReference type="PANTHER" id="PTHR31084">
    <property type="entry name" value="ALPHA-L-FUCOSIDASE 2"/>
    <property type="match status" value="1"/>
</dbReference>
<evidence type="ECO:0000313" key="3">
    <source>
        <dbReference type="EMBL" id="KKL78325.1"/>
    </source>
</evidence>
<evidence type="ECO:0000259" key="1">
    <source>
        <dbReference type="Pfam" id="PF21307"/>
    </source>
</evidence>
<feature type="domain" description="Alpha fucosidase A-like C-terminal" evidence="1">
    <location>
        <begin position="395"/>
        <end position="483"/>
    </location>
</feature>
<feature type="non-terminal residue" evidence="3">
    <location>
        <position position="1"/>
    </location>
</feature>
<dbReference type="Pfam" id="PF22124">
    <property type="entry name" value="Glyco_hydro_95_cat"/>
    <property type="match status" value="1"/>
</dbReference>
<dbReference type="InterPro" id="IPR008928">
    <property type="entry name" value="6-hairpin_glycosidase_sf"/>
</dbReference>
<gene>
    <name evidence="3" type="ORF">LCGC14_2025980</name>
</gene>
<organism evidence="3">
    <name type="scientific">marine sediment metagenome</name>
    <dbReference type="NCBI Taxonomy" id="412755"/>
    <lineage>
        <taxon>unclassified sequences</taxon>
        <taxon>metagenomes</taxon>
        <taxon>ecological metagenomes</taxon>
    </lineage>
</organism>
<dbReference type="Gene3D" id="2.60.40.1180">
    <property type="entry name" value="Golgi alpha-mannosidase II"/>
    <property type="match status" value="1"/>
</dbReference>
<dbReference type="Pfam" id="PF21307">
    <property type="entry name" value="Glyco_hydro_95_C"/>
    <property type="match status" value="1"/>
</dbReference>
<dbReference type="InterPro" id="IPR012341">
    <property type="entry name" value="6hp_glycosidase-like_sf"/>
</dbReference>
<feature type="domain" description="Glycosyl hydrolase family 95 catalytic" evidence="2">
    <location>
        <begin position="50"/>
        <end position="269"/>
    </location>
</feature>
<accession>A0A0F9H9J4</accession>
<dbReference type="AlphaFoldDB" id="A0A0F9H9J4"/>
<comment type="caution">
    <text evidence="3">The sequence shown here is derived from an EMBL/GenBank/DDBJ whole genome shotgun (WGS) entry which is preliminary data.</text>
</comment>